<proteinExistence type="predicted"/>
<evidence type="ECO:0000313" key="1">
    <source>
        <dbReference type="EMBL" id="QQP40622.1"/>
    </source>
</evidence>
<organism evidence="1 2">
    <name type="scientific">Caligus rogercresseyi</name>
    <name type="common">Sea louse</name>
    <dbReference type="NCBI Taxonomy" id="217165"/>
    <lineage>
        <taxon>Eukaryota</taxon>
        <taxon>Metazoa</taxon>
        <taxon>Ecdysozoa</taxon>
        <taxon>Arthropoda</taxon>
        <taxon>Crustacea</taxon>
        <taxon>Multicrustacea</taxon>
        <taxon>Hexanauplia</taxon>
        <taxon>Copepoda</taxon>
        <taxon>Siphonostomatoida</taxon>
        <taxon>Caligidae</taxon>
        <taxon>Caligus</taxon>
    </lineage>
</organism>
<evidence type="ECO:0000313" key="2">
    <source>
        <dbReference type="Proteomes" id="UP000595437"/>
    </source>
</evidence>
<dbReference type="AlphaFoldDB" id="A0A7T8GZE0"/>
<gene>
    <name evidence="1" type="ORF">FKW44_014733</name>
</gene>
<dbReference type="EMBL" id="CP045898">
    <property type="protein sequence ID" value="QQP40622.1"/>
    <property type="molecule type" value="Genomic_DNA"/>
</dbReference>
<reference evidence="2" key="1">
    <citation type="submission" date="2021-01" db="EMBL/GenBank/DDBJ databases">
        <title>Caligus Genome Assembly.</title>
        <authorList>
            <person name="Gallardo-Escarate C."/>
        </authorList>
    </citation>
    <scope>NUCLEOTIDE SEQUENCE [LARGE SCALE GENOMIC DNA]</scope>
</reference>
<sequence>SLLLLAPCSHAKSGAYWGLYVHDTRLKTRLAAGYSIRVTREAPPNLKLTEAVLNDLKP</sequence>
<dbReference type="Proteomes" id="UP000595437">
    <property type="component" value="Chromosome 9"/>
</dbReference>
<feature type="non-terminal residue" evidence="1">
    <location>
        <position position="58"/>
    </location>
</feature>
<protein>
    <submittedName>
        <fullName evidence="1">Uncharacterized protein</fullName>
    </submittedName>
</protein>
<feature type="non-terminal residue" evidence="1">
    <location>
        <position position="1"/>
    </location>
</feature>
<keyword evidence="2" id="KW-1185">Reference proteome</keyword>
<name>A0A7T8GZE0_CALRO</name>
<accession>A0A7T8GZE0</accession>